<dbReference type="SUPFAM" id="SSF88697">
    <property type="entry name" value="PUA domain-like"/>
    <property type="match status" value="2"/>
</dbReference>
<gene>
    <name evidence="2" type="ORF">BN1723_000439</name>
</gene>
<dbReference type="InterPro" id="IPR015947">
    <property type="entry name" value="PUA-like_sf"/>
</dbReference>
<dbReference type="Gene3D" id="2.30.280.10">
    <property type="entry name" value="SRA-YDG"/>
    <property type="match status" value="2"/>
</dbReference>
<name>A0A0G4M5A9_VERLO</name>
<protein>
    <recommendedName>
        <fullName evidence="4">YDG domain-containing protein</fullName>
    </recommendedName>
</protein>
<accession>A0A0G4M5A9</accession>
<proteinExistence type="predicted"/>
<reference evidence="3" key="1">
    <citation type="submission" date="2015-05" db="EMBL/GenBank/DDBJ databases">
        <authorList>
            <person name="Fogelqvist Johan"/>
        </authorList>
    </citation>
    <scope>NUCLEOTIDE SEQUENCE [LARGE SCALE GENOMIC DNA]</scope>
</reference>
<dbReference type="InterPro" id="IPR036987">
    <property type="entry name" value="SRA-YDG_sf"/>
</dbReference>
<evidence type="ECO:0000313" key="3">
    <source>
        <dbReference type="Proteomes" id="UP000045706"/>
    </source>
</evidence>
<feature type="region of interest" description="Disordered" evidence="1">
    <location>
        <begin position="15"/>
        <end position="55"/>
    </location>
</feature>
<dbReference type="Proteomes" id="UP000045706">
    <property type="component" value="Unassembled WGS sequence"/>
</dbReference>
<organism evidence="2 3">
    <name type="scientific">Verticillium longisporum</name>
    <name type="common">Verticillium dahliae var. longisporum</name>
    <dbReference type="NCBI Taxonomy" id="100787"/>
    <lineage>
        <taxon>Eukaryota</taxon>
        <taxon>Fungi</taxon>
        <taxon>Dikarya</taxon>
        <taxon>Ascomycota</taxon>
        <taxon>Pezizomycotina</taxon>
        <taxon>Sordariomycetes</taxon>
        <taxon>Hypocreomycetidae</taxon>
        <taxon>Glomerellales</taxon>
        <taxon>Plectosphaerellaceae</taxon>
        <taxon>Verticillium</taxon>
    </lineage>
</organism>
<feature type="compositionally biased region" description="Basic residues" evidence="1">
    <location>
        <begin position="31"/>
        <end position="40"/>
    </location>
</feature>
<evidence type="ECO:0000313" key="2">
    <source>
        <dbReference type="EMBL" id="CRK29446.1"/>
    </source>
</evidence>
<dbReference type="EMBL" id="CVQI01022223">
    <property type="protein sequence ID" value="CRK29446.1"/>
    <property type="molecule type" value="Genomic_DNA"/>
</dbReference>
<sequence length="461" mass="51379">MSATMAPVQAIGVFDSMRLRHRAQRPTPPPSHRRTRHHAKSPLSRSETLSTDDRPAEALSMDEDALLDLCDSVRASLRDSQTLGARASHVSKILHSFLEAENQAIPLVDAAIIRHACLDKLLADIIATPRSPPAAEGAPSPSSLDVTTAQRLKKAWETRFRDDYFSMDDARLRSLQRGRLKDVDHAVQQKDQFERYIARASCSDSAVVDFEPGHWWLNLACAHRDGIVGNAHERPTKDRYGVAALPLLTGTEEHLGGNMYRYCREGKLSDMHFSLMSQVGTQIRLLRGYRLKSLYAPAAGLRYDGVFVIRAYSTKRDTVSEKHRLELTLERLPGQTPMAEVLAVPRPSQLDDWALLYAPAAGLRYDGVFVIRAYSTKRDTVSEKHRLELTLERLPGQTPMAEVLAVPRPSQLDDWALYETCEAETTRRRMGPRSFMDAFRASLDLGRAPGIKVPGPGAAGL</sequence>
<dbReference type="AlphaFoldDB" id="A0A0G4M5A9"/>
<evidence type="ECO:0008006" key="4">
    <source>
        <dbReference type="Google" id="ProtNLM"/>
    </source>
</evidence>
<evidence type="ECO:0000256" key="1">
    <source>
        <dbReference type="SAM" id="MobiDB-lite"/>
    </source>
</evidence>